<evidence type="ECO:0000313" key="12">
    <source>
        <dbReference type="EMBL" id="SNB65387.1"/>
    </source>
</evidence>
<dbReference type="HAMAP" id="MF_00365">
    <property type="entry name" value="RecF"/>
    <property type="match status" value="1"/>
</dbReference>
<dbReference type="GO" id="GO:0000731">
    <property type="term" value="P:DNA synthesis involved in DNA repair"/>
    <property type="evidence" value="ECO:0007669"/>
    <property type="project" value="TreeGrafter"/>
</dbReference>
<keyword evidence="9 10" id="KW-0227">DNA damage</keyword>
<keyword evidence="5 9" id="KW-0235">DNA replication</keyword>
<evidence type="ECO:0000256" key="3">
    <source>
        <dbReference type="ARBA" id="ARBA00020170"/>
    </source>
</evidence>
<feature type="domain" description="RecF/RecN/SMC N-terminal" evidence="11">
    <location>
        <begin position="3"/>
        <end position="376"/>
    </location>
</feature>
<dbReference type="GO" id="GO:0006260">
    <property type="term" value="P:DNA replication"/>
    <property type="evidence" value="ECO:0007669"/>
    <property type="project" value="UniProtKB-UniRule"/>
</dbReference>
<dbReference type="GO" id="GO:0005737">
    <property type="term" value="C:cytoplasm"/>
    <property type="evidence" value="ECO:0007669"/>
    <property type="project" value="UniProtKB-SubCell"/>
</dbReference>
<keyword evidence="4 9" id="KW-0963">Cytoplasm</keyword>
<keyword evidence="9 10" id="KW-0234">DNA repair</keyword>
<keyword evidence="7 9" id="KW-0067">ATP-binding</keyword>
<evidence type="ECO:0000256" key="7">
    <source>
        <dbReference type="ARBA" id="ARBA00022840"/>
    </source>
</evidence>
<evidence type="ECO:0000313" key="13">
    <source>
        <dbReference type="Proteomes" id="UP000197025"/>
    </source>
</evidence>
<dbReference type="PANTHER" id="PTHR32182:SF0">
    <property type="entry name" value="DNA REPLICATION AND REPAIR PROTEIN RECF"/>
    <property type="match status" value="1"/>
</dbReference>
<dbReference type="GO" id="GO:0006302">
    <property type="term" value="P:double-strand break repair"/>
    <property type="evidence" value="ECO:0007669"/>
    <property type="project" value="TreeGrafter"/>
</dbReference>
<accession>A0A212R0Q2</accession>
<keyword evidence="9 10" id="KW-0742">SOS response</keyword>
<evidence type="ECO:0000256" key="6">
    <source>
        <dbReference type="ARBA" id="ARBA00022741"/>
    </source>
</evidence>
<dbReference type="InterPro" id="IPR003395">
    <property type="entry name" value="RecF/RecN/SMC_N"/>
</dbReference>
<dbReference type="Pfam" id="PF02463">
    <property type="entry name" value="SMC_N"/>
    <property type="match status" value="1"/>
</dbReference>
<comment type="subcellular location">
    <subcellularLocation>
        <location evidence="1 9 10">Cytoplasm</location>
    </subcellularLocation>
</comment>
<dbReference type="InterPro" id="IPR027417">
    <property type="entry name" value="P-loop_NTPase"/>
</dbReference>
<evidence type="ECO:0000256" key="9">
    <source>
        <dbReference type="HAMAP-Rule" id="MF_00365"/>
    </source>
</evidence>
<dbReference type="PROSITE" id="PS00618">
    <property type="entry name" value="RECF_2"/>
    <property type="match status" value="1"/>
</dbReference>
<dbReference type="GO" id="GO:0009432">
    <property type="term" value="P:SOS response"/>
    <property type="evidence" value="ECO:0007669"/>
    <property type="project" value="UniProtKB-UniRule"/>
</dbReference>
<dbReference type="GO" id="GO:0005524">
    <property type="term" value="F:ATP binding"/>
    <property type="evidence" value="ECO:0007669"/>
    <property type="project" value="UniProtKB-UniRule"/>
</dbReference>
<evidence type="ECO:0000259" key="11">
    <source>
        <dbReference type="Pfam" id="PF02463"/>
    </source>
</evidence>
<evidence type="ECO:0000256" key="10">
    <source>
        <dbReference type="RuleBase" id="RU000578"/>
    </source>
</evidence>
<reference evidence="13" key="1">
    <citation type="submission" date="2017-06" db="EMBL/GenBank/DDBJ databases">
        <authorList>
            <person name="Varghese N."/>
            <person name="Submissions S."/>
        </authorList>
    </citation>
    <scope>NUCLEOTIDE SEQUENCE [LARGE SCALE GENOMIC DNA]</scope>
    <source>
        <strain evidence="13">JAD2</strain>
    </source>
</reference>
<dbReference type="NCBIfam" id="TIGR00611">
    <property type="entry name" value="recf"/>
    <property type="match status" value="1"/>
</dbReference>
<keyword evidence="13" id="KW-1185">Reference proteome</keyword>
<sequence>MWLRSLSLTQFRNYARLEWRLEPRVIMVYGGNAQGKTNLLEAIAYAATGHSFRTGSDRELIHWAAWRDPMPFARVIAEFVRQDGPVRLEIALVAEGGTPSPETASLRKQVRINGVPHRALDLFGQAAVVVFAPQDVEVVGGPPAERRRLMDLLIAQTSPAFARTLAAYQRALAQRNALLRRLQEEGGDPGQLDLWDESVARYGAPLMGQRARALHAIAGYAEEIHRTLSGGEPLMLRYIPGLDPAQVEGQMALDTLLWGQGWAEAELAEIFRKALLRERAADIRRGSTRVGPHRDDLRFIVDGVDIGLYGSRGQQRTAILAFKLAAARWLASVFRESPLLLLDEVMAELDEERRRYLLRALEDAEQAILTTTDPMLFAPDFRERVRRFHVQAGFLREDPDPPGIG</sequence>
<evidence type="ECO:0000256" key="5">
    <source>
        <dbReference type="ARBA" id="ARBA00022705"/>
    </source>
</evidence>
<gene>
    <name evidence="9" type="primary">recF</name>
    <name evidence="12" type="ORF">SAMN02746019_00009830</name>
</gene>
<protein>
    <recommendedName>
        <fullName evidence="3 9">DNA replication and repair protein RecF</fullName>
    </recommendedName>
</protein>
<proteinExistence type="inferred from homology"/>
<dbReference type="RefSeq" id="WP_088571224.1">
    <property type="nucleotide sequence ID" value="NZ_FYEK01000027.1"/>
</dbReference>
<dbReference type="OrthoDB" id="9803889at2"/>
<evidence type="ECO:0000256" key="2">
    <source>
        <dbReference type="ARBA" id="ARBA00008016"/>
    </source>
</evidence>
<keyword evidence="6 9" id="KW-0547">Nucleotide-binding</keyword>
<feature type="binding site" evidence="9">
    <location>
        <begin position="30"/>
        <end position="37"/>
    </location>
    <ligand>
        <name>ATP</name>
        <dbReference type="ChEBI" id="CHEBI:30616"/>
    </ligand>
</feature>
<dbReference type="PANTHER" id="PTHR32182">
    <property type="entry name" value="DNA REPLICATION AND REPAIR PROTEIN RECF"/>
    <property type="match status" value="1"/>
</dbReference>
<evidence type="ECO:0000256" key="4">
    <source>
        <dbReference type="ARBA" id="ARBA00022490"/>
    </source>
</evidence>
<dbReference type="FunCoup" id="A0A212R0Q2">
    <property type="interactions" value="203"/>
</dbReference>
<comment type="function">
    <text evidence="9 10">The RecF protein is involved in DNA metabolism; it is required for DNA replication and normal SOS inducibility. RecF binds preferentially to single-stranded, linear DNA. It also seems to bind ATP.</text>
</comment>
<evidence type="ECO:0000256" key="8">
    <source>
        <dbReference type="ARBA" id="ARBA00023125"/>
    </source>
</evidence>
<organism evidence="12 13">
    <name type="scientific">Thermoflexus hugenholtzii JAD2</name>
    <dbReference type="NCBI Taxonomy" id="877466"/>
    <lineage>
        <taxon>Bacteria</taxon>
        <taxon>Bacillati</taxon>
        <taxon>Chloroflexota</taxon>
        <taxon>Thermoflexia</taxon>
        <taxon>Thermoflexales</taxon>
        <taxon>Thermoflexaceae</taxon>
        <taxon>Thermoflexus</taxon>
    </lineage>
</organism>
<dbReference type="GO" id="GO:0003697">
    <property type="term" value="F:single-stranded DNA binding"/>
    <property type="evidence" value="ECO:0007669"/>
    <property type="project" value="UniProtKB-UniRule"/>
</dbReference>
<comment type="similarity">
    <text evidence="2 9 10">Belongs to the RecF family.</text>
</comment>
<dbReference type="EMBL" id="FYEK01000027">
    <property type="protein sequence ID" value="SNB65387.1"/>
    <property type="molecule type" value="Genomic_DNA"/>
</dbReference>
<name>A0A212R0Q2_9CHLR</name>
<dbReference type="Gene3D" id="1.20.1050.90">
    <property type="entry name" value="RecF/RecN/SMC, N-terminal domain"/>
    <property type="match status" value="1"/>
</dbReference>
<dbReference type="InterPro" id="IPR042174">
    <property type="entry name" value="RecF_2"/>
</dbReference>
<dbReference type="Proteomes" id="UP000197025">
    <property type="component" value="Unassembled WGS sequence"/>
</dbReference>
<dbReference type="SUPFAM" id="SSF52540">
    <property type="entry name" value="P-loop containing nucleoside triphosphate hydrolases"/>
    <property type="match status" value="1"/>
</dbReference>
<dbReference type="AlphaFoldDB" id="A0A212R0Q2"/>
<dbReference type="InParanoid" id="A0A212R0Q2"/>
<dbReference type="InterPro" id="IPR018078">
    <property type="entry name" value="DNA-binding_RecF_CS"/>
</dbReference>
<keyword evidence="8 9" id="KW-0238">DNA-binding</keyword>
<dbReference type="Gene3D" id="3.40.50.300">
    <property type="entry name" value="P-loop containing nucleotide triphosphate hydrolases"/>
    <property type="match status" value="1"/>
</dbReference>
<dbReference type="InterPro" id="IPR001238">
    <property type="entry name" value="DNA-binding_RecF"/>
</dbReference>
<evidence type="ECO:0000256" key="1">
    <source>
        <dbReference type="ARBA" id="ARBA00004496"/>
    </source>
</evidence>